<dbReference type="RefSeq" id="WP_204066441.1">
    <property type="nucleotide sequence ID" value="NZ_BOOJ01000040.1"/>
</dbReference>
<reference evidence="2 3" key="1">
    <citation type="submission" date="2021-01" db="EMBL/GenBank/DDBJ databases">
        <title>Whole genome shotgun sequence of Planobispora siamensis NBRC 107568.</title>
        <authorList>
            <person name="Komaki H."/>
            <person name="Tamura T."/>
        </authorList>
    </citation>
    <scope>NUCLEOTIDE SEQUENCE [LARGE SCALE GENOMIC DNA]</scope>
    <source>
        <strain evidence="2 3">NBRC 107568</strain>
    </source>
</reference>
<dbReference type="EMBL" id="BOOJ01000040">
    <property type="protein sequence ID" value="GIH94309.1"/>
    <property type="molecule type" value="Genomic_DNA"/>
</dbReference>
<dbReference type="Proteomes" id="UP000619788">
    <property type="component" value="Unassembled WGS sequence"/>
</dbReference>
<keyword evidence="3" id="KW-1185">Reference proteome</keyword>
<protein>
    <submittedName>
        <fullName evidence="2">Uncharacterized protein</fullName>
    </submittedName>
</protein>
<evidence type="ECO:0000313" key="3">
    <source>
        <dbReference type="Proteomes" id="UP000619788"/>
    </source>
</evidence>
<feature type="region of interest" description="Disordered" evidence="1">
    <location>
        <begin position="88"/>
        <end position="111"/>
    </location>
</feature>
<evidence type="ECO:0000256" key="1">
    <source>
        <dbReference type="SAM" id="MobiDB-lite"/>
    </source>
</evidence>
<comment type="caution">
    <text evidence="2">The sequence shown here is derived from an EMBL/GenBank/DDBJ whole genome shotgun (WGS) entry which is preliminary data.</text>
</comment>
<proteinExistence type="predicted"/>
<organism evidence="2 3">
    <name type="scientific">Planobispora siamensis</name>
    <dbReference type="NCBI Taxonomy" id="936338"/>
    <lineage>
        <taxon>Bacteria</taxon>
        <taxon>Bacillati</taxon>
        <taxon>Actinomycetota</taxon>
        <taxon>Actinomycetes</taxon>
        <taxon>Streptosporangiales</taxon>
        <taxon>Streptosporangiaceae</taxon>
        <taxon>Planobispora</taxon>
    </lineage>
</organism>
<accession>A0A8J3WKM3</accession>
<gene>
    <name evidence="2" type="ORF">Psi01_49390</name>
</gene>
<sequence length="111" mass="11895">MWTSWSPAPGTRQLGEAVEDLLPAARLRRACGSFGPVGLTALAEAARARERDVKIEVRRQDACDHIVRGAQPALRRVISALLDDALGHTGAGGRRAAEVSGPYRPGRRSGR</sequence>
<name>A0A8J3WKM3_9ACTN</name>
<evidence type="ECO:0000313" key="2">
    <source>
        <dbReference type="EMBL" id="GIH94309.1"/>
    </source>
</evidence>
<dbReference type="AlphaFoldDB" id="A0A8J3WKM3"/>